<dbReference type="EMBL" id="AP023355">
    <property type="protein sequence ID" value="BCJ38136.1"/>
    <property type="molecule type" value="Genomic_DNA"/>
</dbReference>
<dbReference type="SUPFAM" id="SSF51658">
    <property type="entry name" value="Xylose isomerase-like"/>
    <property type="match status" value="1"/>
</dbReference>
<dbReference type="KEGG" id="atl:Athai_56390"/>
<dbReference type="Proteomes" id="UP000611640">
    <property type="component" value="Chromosome"/>
</dbReference>
<name>A0A7R7I027_9ACTN</name>
<dbReference type="Gene3D" id="3.20.20.150">
    <property type="entry name" value="Divalent-metal-dependent TIM barrel enzymes"/>
    <property type="match status" value="1"/>
</dbReference>
<protein>
    <recommendedName>
        <fullName evidence="1">Xylose isomerase-like TIM barrel domain-containing protein</fullName>
    </recommendedName>
</protein>
<proteinExistence type="predicted"/>
<organism evidence="2 3">
    <name type="scientific">Actinocatenispora thailandica</name>
    <dbReference type="NCBI Taxonomy" id="227318"/>
    <lineage>
        <taxon>Bacteria</taxon>
        <taxon>Bacillati</taxon>
        <taxon>Actinomycetota</taxon>
        <taxon>Actinomycetes</taxon>
        <taxon>Micromonosporales</taxon>
        <taxon>Micromonosporaceae</taxon>
        <taxon>Actinocatenispora</taxon>
    </lineage>
</organism>
<evidence type="ECO:0000313" key="2">
    <source>
        <dbReference type="EMBL" id="BCJ38136.1"/>
    </source>
</evidence>
<feature type="domain" description="Xylose isomerase-like TIM barrel" evidence="1">
    <location>
        <begin position="30"/>
        <end position="264"/>
    </location>
</feature>
<dbReference type="InterPro" id="IPR013022">
    <property type="entry name" value="Xyl_isomerase-like_TIM-brl"/>
</dbReference>
<sequence>MTSDAKHSRHPVPVLLSTSAVYPEPTAVAFELAVKLGYDGVEIMVWTDAVSQDIGALRGLAEHYNIPIGTVHAPCLLMTQRVWSPDPWERLRRAAVMAEELNAGTVVVHPPFFWQREYARTFSAGLDKLRAAHRSVRFAVENMYWVKMAGRRFVPYSPDWDPTVVGYHDYTLDISHCAAAGADPLALADRMGSALTHLHLGDGNSPGRDAHLVPGRGTMPCADVLRKLATDGHVQSVGVEIATRKMDRAGREAALAETLAFARTHLTLPSTADV</sequence>
<gene>
    <name evidence="2" type="ORF">Athai_56390</name>
</gene>
<dbReference type="PANTHER" id="PTHR12110:SF47">
    <property type="match status" value="1"/>
</dbReference>
<dbReference type="Pfam" id="PF01261">
    <property type="entry name" value="AP_endonuc_2"/>
    <property type="match status" value="1"/>
</dbReference>
<dbReference type="PANTHER" id="PTHR12110">
    <property type="entry name" value="HYDROXYPYRUVATE ISOMERASE"/>
    <property type="match status" value="1"/>
</dbReference>
<accession>A0A7R7I027</accession>
<dbReference type="InterPro" id="IPR036237">
    <property type="entry name" value="Xyl_isomerase-like_sf"/>
</dbReference>
<evidence type="ECO:0000259" key="1">
    <source>
        <dbReference type="Pfam" id="PF01261"/>
    </source>
</evidence>
<evidence type="ECO:0000313" key="3">
    <source>
        <dbReference type="Proteomes" id="UP000611640"/>
    </source>
</evidence>
<reference evidence="2 3" key="1">
    <citation type="submission" date="2020-08" db="EMBL/GenBank/DDBJ databases">
        <title>Whole genome shotgun sequence of Actinocatenispora thailandica NBRC 105041.</title>
        <authorList>
            <person name="Komaki H."/>
            <person name="Tamura T."/>
        </authorList>
    </citation>
    <scope>NUCLEOTIDE SEQUENCE [LARGE SCALE GENOMIC DNA]</scope>
    <source>
        <strain evidence="2 3">NBRC 105041</strain>
    </source>
</reference>
<dbReference type="AlphaFoldDB" id="A0A7R7I027"/>
<dbReference type="InterPro" id="IPR050312">
    <property type="entry name" value="IolE/XylAMocC-like"/>
</dbReference>
<keyword evidence="3" id="KW-1185">Reference proteome</keyword>
<dbReference type="RefSeq" id="WP_203964221.1">
    <property type="nucleotide sequence ID" value="NZ_AP023355.1"/>
</dbReference>